<evidence type="ECO:0000313" key="3">
    <source>
        <dbReference type="EMBL" id="RZC82062.1"/>
    </source>
</evidence>
<feature type="compositionally biased region" description="Acidic residues" evidence="1">
    <location>
        <begin position="1321"/>
        <end position="1340"/>
    </location>
</feature>
<dbReference type="Gramene" id="RZC82062">
    <property type="protein sequence ID" value="RZC82062"/>
    <property type="gene ID" value="C5167_044642"/>
</dbReference>
<dbReference type="PANTHER" id="PTHR31672">
    <property type="entry name" value="BNACNNG10540D PROTEIN"/>
    <property type="match status" value="1"/>
</dbReference>
<feature type="region of interest" description="Disordered" evidence="1">
    <location>
        <begin position="801"/>
        <end position="822"/>
    </location>
</feature>
<dbReference type="SUPFAM" id="SSF81383">
    <property type="entry name" value="F-box domain"/>
    <property type="match status" value="1"/>
</dbReference>
<dbReference type="Proteomes" id="UP000316621">
    <property type="component" value="Chromosome 10"/>
</dbReference>
<dbReference type="OMA" id="TEDCEAG"/>
<feature type="region of interest" description="Disordered" evidence="1">
    <location>
        <begin position="400"/>
        <end position="421"/>
    </location>
</feature>
<gene>
    <name evidence="3" type="ORF">C5167_044642</name>
</gene>
<accession>A0A4Y7LBK3</accession>
<feature type="domain" description="F-box" evidence="2">
    <location>
        <begin position="4"/>
        <end position="44"/>
    </location>
</feature>
<dbReference type="Pfam" id="PF00646">
    <property type="entry name" value="F-box"/>
    <property type="match status" value="1"/>
</dbReference>
<dbReference type="PANTHER" id="PTHR31672:SF13">
    <property type="entry name" value="F-BOX PROTEIN CPR30-LIKE"/>
    <property type="match status" value="1"/>
</dbReference>
<proteinExistence type="predicted"/>
<keyword evidence="4" id="KW-1185">Reference proteome</keyword>
<dbReference type="InterPro" id="IPR011043">
    <property type="entry name" value="Gal_Oxase/kelch_b-propeller"/>
</dbReference>
<organism evidence="3 4">
    <name type="scientific">Papaver somniferum</name>
    <name type="common">Opium poppy</name>
    <dbReference type="NCBI Taxonomy" id="3469"/>
    <lineage>
        <taxon>Eukaryota</taxon>
        <taxon>Viridiplantae</taxon>
        <taxon>Streptophyta</taxon>
        <taxon>Embryophyta</taxon>
        <taxon>Tracheophyta</taxon>
        <taxon>Spermatophyta</taxon>
        <taxon>Magnoliopsida</taxon>
        <taxon>Ranunculales</taxon>
        <taxon>Papaveraceae</taxon>
        <taxon>Papaveroideae</taxon>
        <taxon>Papaver</taxon>
    </lineage>
</organism>
<sequence length="1529" mass="174356">MGKLCQHMVLNIVVRLPVKSILRFRCVSNDWCKLLKDPDFVKKHLRFAIEMNKFSLMMHPLYVFDLETYTLAYDPSSSTLSNCVSIRYPWGTTFWGTCNGLVCLSTLFDDLVPWNPATKEFKEVPPRPIESVNEISNYFLYGFGYDEKFDDFKVVSMLGIQNVYNCVVHIYSLKSNSWKRLENIPYDLYHPRELDISKASVVNGDMHWLAETDSAPNQVILSFDFKDDRFDKMPLPSFLAEYGFGGTYLCSLGGSLCLFGSHLCGDGIKVWEMKEYGVTESWVKLFTINQETISHFFRHLVPLQFVKNGKVLLAYDTDVDFHLDLYDLKHETTINIKAHNANGDWYAATTFVYVESLVPLNSGTYVWQQETEDCEAGTRAVNRGHSVEAGVEEEDIAEGFPASPKTFDDDSEEGAEEKVAEGFPVSPKLVDEARETSPEKTCEMLEIRKLDLETRKLDLETRTIELKIREQENQHMSMETSKMNALQLKWWQTCAKEITEKHRVSDMSIVDVNDDKEAEDEDHIDAEQEEDIENRKKKAKMTTLFDDLVLWNPATKEFKEVPPRPIESVNEISNYFLYGFGLENIPYDLYHPRERDISQASVVNGDMHWLAETDSAPNQVILSFDFKDDRFDKMPLPSILAEYGFGGTYLCSLGGSLCLFGSHLCGDGIKVWEMKEYGVTESWVKLFTINQETISHFFRHLVPLQFVKNGKVLLAYDTNVDFHLDLYDLKHQTTINIKAHNANGDWYAATTFVYVESLVPLNSGTYVWQQETEDFEAGTRAVNRGHSVEAGVEEEDIAEGFPASPKTFDDDSEEGAEEKVAEGFPVSPKLVDEARETSPEKTCEMLEIRKLDLETRKMDLETRTIELKIREQENQHMSMDTSKMNALQLKWWQTCAKEITEKHRVSDMSIVDVNDDKEAEDEDHIDVEQEEDIENRKKKAKMTDPRFVQIPSTSVFAGMTNLCQDIVLSIVFRLPVKSILRFSLMIHPEGDFHKNTYTLAYDHSSSTLSNCVDISYPRGGYFWGACNGLICLTTTCESYMVFLWNPATKEFKELPVPIRSEDRFSYTYHGFGYDNKIDDFKVISFLVFQEEPHCEVHLYTLKSNSWRKLETIPYDTYPDQLDIAQVSVNGAMHWLAKTGSDTRKLIVSFDFKDDRFNMMPLPSFLAEYGLCGTNLCSLGGSLCLHGSTRCDGIDVWEMKEYGVTDSWTKLFSINQETICRFSELVPLLLVKNGEVLLGYDIDIGFHLDLYDLKRGNSINLKAHANRIEYAATTFVYVESLVTLNSGTYVELPEIEDPKANARKIDLDSLTSSAHGGGVDGGDSEDDDDSEEEEEEEEEIAEGLPTNKLIVTVGQLRAGLSFPLYKASIPVFLEILNGLQCGVFQLSVAEGYDSRDYNVDSFMFNYSARFTSTRKYHEWGIEFDWNILSAPSKALLLDVGPPKSGRYDRLLLSCDEDWKMFPMVVGGPLVWGVDEKGYETPIAGLLKDRKEMGVTVESPAPKHDDIPLLRSLLLSQLRDEKDVITLHLPL</sequence>
<dbReference type="EMBL" id="CM010724">
    <property type="protein sequence ID" value="RZC82062.1"/>
    <property type="molecule type" value="Genomic_DNA"/>
</dbReference>
<feature type="region of interest" description="Disordered" evidence="1">
    <location>
        <begin position="1309"/>
        <end position="1343"/>
    </location>
</feature>
<dbReference type="SUPFAM" id="SSF50965">
    <property type="entry name" value="Galactose oxidase, central domain"/>
    <property type="match status" value="2"/>
</dbReference>
<name>A0A4Y7LBK3_PAPSO</name>
<evidence type="ECO:0000256" key="1">
    <source>
        <dbReference type="SAM" id="MobiDB-lite"/>
    </source>
</evidence>
<dbReference type="SMART" id="SM00256">
    <property type="entry name" value="FBOX"/>
    <property type="match status" value="1"/>
</dbReference>
<dbReference type="InterPro" id="IPR017451">
    <property type="entry name" value="F-box-assoc_interact_dom"/>
</dbReference>
<dbReference type="InterPro" id="IPR036047">
    <property type="entry name" value="F-box-like_dom_sf"/>
</dbReference>
<dbReference type="NCBIfam" id="TIGR01640">
    <property type="entry name" value="F_box_assoc_1"/>
    <property type="match status" value="3"/>
</dbReference>
<protein>
    <recommendedName>
        <fullName evidence="2">F-box domain-containing protein</fullName>
    </recommendedName>
</protein>
<reference evidence="3 4" key="1">
    <citation type="journal article" date="2018" name="Science">
        <title>The opium poppy genome and morphinan production.</title>
        <authorList>
            <person name="Guo L."/>
            <person name="Winzer T."/>
            <person name="Yang X."/>
            <person name="Li Y."/>
            <person name="Ning Z."/>
            <person name="He Z."/>
            <person name="Teodor R."/>
            <person name="Lu Y."/>
            <person name="Bowser T.A."/>
            <person name="Graham I.A."/>
            <person name="Ye K."/>
        </authorList>
    </citation>
    <scope>NUCLEOTIDE SEQUENCE [LARGE SCALE GENOMIC DNA]</scope>
    <source>
        <strain evidence="4">cv. HN1</strain>
        <tissue evidence="3">Leaves</tissue>
    </source>
</reference>
<dbReference type="InterPro" id="IPR001810">
    <property type="entry name" value="F-box_dom"/>
</dbReference>
<dbReference type="InterPro" id="IPR050796">
    <property type="entry name" value="SCF_F-box_component"/>
</dbReference>
<evidence type="ECO:0000259" key="2">
    <source>
        <dbReference type="SMART" id="SM00256"/>
    </source>
</evidence>
<dbReference type="InterPro" id="IPR006527">
    <property type="entry name" value="F-box-assoc_dom_typ1"/>
</dbReference>
<dbReference type="Pfam" id="PF07734">
    <property type="entry name" value="FBA_1"/>
    <property type="match status" value="3"/>
</dbReference>
<evidence type="ECO:0000313" key="4">
    <source>
        <dbReference type="Proteomes" id="UP000316621"/>
    </source>
</evidence>